<keyword evidence="7" id="KW-1185">Reference proteome</keyword>
<name>A0ABV9A5P2_9ACTN</name>
<comment type="caution">
    <text evidence="6">The sequence shown here is derived from an EMBL/GenBank/DDBJ whole genome shotgun (WGS) entry which is preliminary data.</text>
</comment>
<comment type="similarity">
    <text evidence="1">Belongs to the 'GDXG' lipolytic enzyme family.</text>
</comment>
<dbReference type="GO" id="GO:0016787">
    <property type="term" value="F:hydrolase activity"/>
    <property type="evidence" value="ECO:0007669"/>
    <property type="project" value="UniProtKB-KW"/>
</dbReference>
<dbReference type="InterPro" id="IPR013094">
    <property type="entry name" value="AB_hydrolase_3"/>
</dbReference>
<evidence type="ECO:0000256" key="3">
    <source>
        <dbReference type="PROSITE-ProRule" id="PRU10038"/>
    </source>
</evidence>
<dbReference type="InterPro" id="IPR050300">
    <property type="entry name" value="GDXG_lipolytic_enzyme"/>
</dbReference>
<feature type="region of interest" description="Disordered" evidence="4">
    <location>
        <begin position="45"/>
        <end position="74"/>
    </location>
</feature>
<dbReference type="PANTHER" id="PTHR48081">
    <property type="entry name" value="AB HYDROLASE SUPERFAMILY PROTEIN C4A8.06C"/>
    <property type="match status" value="1"/>
</dbReference>
<protein>
    <submittedName>
        <fullName evidence="6">Alpha/beta hydrolase fold domain-containing protein</fullName>
    </submittedName>
</protein>
<evidence type="ECO:0000256" key="2">
    <source>
        <dbReference type="ARBA" id="ARBA00022801"/>
    </source>
</evidence>
<proteinExistence type="inferred from homology"/>
<dbReference type="Proteomes" id="UP001595997">
    <property type="component" value="Unassembled WGS sequence"/>
</dbReference>
<feature type="domain" description="Alpha/beta hydrolase fold-3" evidence="5">
    <location>
        <begin position="95"/>
        <end position="300"/>
    </location>
</feature>
<organism evidence="6 7">
    <name type="scientific">Streptomyces ovatisporus</name>
    <dbReference type="NCBI Taxonomy" id="1128682"/>
    <lineage>
        <taxon>Bacteria</taxon>
        <taxon>Bacillati</taxon>
        <taxon>Actinomycetota</taxon>
        <taxon>Actinomycetes</taxon>
        <taxon>Kitasatosporales</taxon>
        <taxon>Streptomycetaceae</taxon>
        <taxon>Streptomyces</taxon>
    </lineage>
</organism>
<accession>A0ABV9A5P2</accession>
<dbReference type="InterPro" id="IPR033140">
    <property type="entry name" value="Lipase_GDXG_put_SER_AS"/>
</dbReference>
<evidence type="ECO:0000256" key="1">
    <source>
        <dbReference type="ARBA" id="ARBA00010515"/>
    </source>
</evidence>
<feature type="active site" evidence="3">
    <location>
        <position position="173"/>
    </location>
</feature>
<sequence length="338" mass="34825">MTETASSGPERLAPGARALMEAMTAVFPDVGSTVTDAAEARRILAGTMPPPTGNPAVGQVEDRTVPGPEGAPELPVRIYRPHSEGRGGGAAVPTVVFFHGGGWVLGGLDSHDTTARSMCLASGAVVVSVDYRLAPEARFPEPAEDAYAAVCWASEHIGQLGGDPRALLVAGDSAGGNLAAVCTLMSRDRSGPRIDHQSLIYPSTDPGARTPSRKANARGYFLTEDAMRWFGAQYFGPGADLGHPYAAPLRADLRGLPPAHVVTAGCDPLCDEGRLYAAKLAEAGVPVTEAHFPGMFHGFLGVGHLLPDALEAMAGLGKVIAATASDRKIDGQEGGSGG</sequence>
<evidence type="ECO:0000256" key="4">
    <source>
        <dbReference type="SAM" id="MobiDB-lite"/>
    </source>
</evidence>
<dbReference type="EMBL" id="JBHSFH010000006">
    <property type="protein sequence ID" value="MFC4495085.1"/>
    <property type="molecule type" value="Genomic_DNA"/>
</dbReference>
<dbReference type="Pfam" id="PF07859">
    <property type="entry name" value="Abhydrolase_3"/>
    <property type="match status" value="1"/>
</dbReference>
<dbReference type="PROSITE" id="PS01174">
    <property type="entry name" value="LIPASE_GDXG_SER"/>
    <property type="match status" value="1"/>
</dbReference>
<dbReference type="Gene3D" id="3.40.50.1820">
    <property type="entry name" value="alpha/beta hydrolase"/>
    <property type="match status" value="1"/>
</dbReference>
<dbReference type="InterPro" id="IPR029058">
    <property type="entry name" value="AB_hydrolase_fold"/>
</dbReference>
<reference evidence="7" key="1">
    <citation type="journal article" date="2019" name="Int. J. Syst. Evol. Microbiol.">
        <title>The Global Catalogue of Microorganisms (GCM) 10K type strain sequencing project: providing services to taxonomists for standard genome sequencing and annotation.</title>
        <authorList>
            <consortium name="The Broad Institute Genomics Platform"/>
            <consortium name="The Broad Institute Genome Sequencing Center for Infectious Disease"/>
            <person name="Wu L."/>
            <person name="Ma J."/>
        </authorList>
    </citation>
    <scope>NUCLEOTIDE SEQUENCE [LARGE SCALE GENOMIC DNA]</scope>
    <source>
        <strain evidence="7">CGMCC 4.7357</strain>
    </source>
</reference>
<dbReference type="PANTHER" id="PTHR48081:SF8">
    <property type="entry name" value="ALPHA_BETA HYDROLASE FOLD-3 DOMAIN-CONTAINING PROTEIN-RELATED"/>
    <property type="match status" value="1"/>
</dbReference>
<gene>
    <name evidence="6" type="ORF">ACFPA8_13190</name>
</gene>
<evidence type="ECO:0000259" key="5">
    <source>
        <dbReference type="Pfam" id="PF07859"/>
    </source>
</evidence>
<evidence type="ECO:0000313" key="6">
    <source>
        <dbReference type="EMBL" id="MFC4495085.1"/>
    </source>
</evidence>
<keyword evidence="2 6" id="KW-0378">Hydrolase</keyword>
<evidence type="ECO:0000313" key="7">
    <source>
        <dbReference type="Proteomes" id="UP001595997"/>
    </source>
</evidence>
<dbReference type="SUPFAM" id="SSF53474">
    <property type="entry name" value="alpha/beta-Hydrolases"/>
    <property type="match status" value="1"/>
</dbReference>
<dbReference type="RefSeq" id="WP_386447260.1">
    <property type="nucleotide sequence ID" value="NZ_JBHSFH010000006.1"/>
</dbReference>